<dbReference type="Proteomes" id="UP000002668">
    <property type="component" value="Genome"/>
</dbReference>
<evidence type="ECO:0000313" key="4">
    <source>
        <dbReference type="Proteomes" id="UP000002668"/>
    </source>
</evidence>
<dbReference type="InterPro" id="IPR013087">
    <property type="entry name" value="Znf_C2H2_type"/>
</dbReference>
<dbReference type="InParanoid" id="E5R4I0"/>
<evidence type="ECO:0000313" key="3">
    <source>
        <dbReference type="EMBL" id="CBX91948.1"/>
    </source>
</evidence>
<feature type="compositionally biased region" description="Polar residues" evidence="1">
    <location>
        <begin position="71"/>
        <end position="80"/>
    </location>
</feature>
<dbReference type="eggNOG" id="ENOG502T3VK">
    <property type="taxonomic scope" value="Eukaryota"/>
</dbReference>
<dbReference type="SMART" id="SM00355">
    <property type="entry name" value="ZnF_C2H2"/>
    <property type="match status" value="3"/>
</dbReference>
<feature type="region of interest" description="Disordered" evidence="1">
    <location>
        <begin position="312"/>
        <end position="350"/>
    </location>
</feature>
<gene>
    <name evidence="3" type="ORF">LEMA_P046540.1</name>
</gene>
<dbReference type="VEuPathDB" id="FungiDB:LEMA_P046540.1"/>
<evidence type="ECO:0000256" key="1">
    <source>
        <dbReference type="SAM" id="MobiDB-lite"/>
    </source>
</evidence>
<evidence type="ECO:0000259" key="2">
    <source>
        <dbReference type="PROSITE" id="PS00028"/>
    </source>
</evidence>
<dbReference type="Gene3D" id="3.30.160.60">
    <property type="entry name" value="Classic Zinc Finger"/>
    <property type="match status" value="1"/>
</dbReference>
<feature type="region of interest" description="Disordered" evidence="1">
    <location>
        <begin position="1"/>
        <end position="80"/>
    </location>
</feature>
<accession>E5R4I0</accession>
<feature type="domain" description="C2H2-type" evidence="2">
    <location>
        <begin position="288"/>
        <end position="308"/>
    </location>
</feature>
<dbReference type="OrthoDB" id="10056939at2759"/>
<keyword evidence="4" id="KW-1185">Reference proteome</keyword>
<protein>
    <recommendedName>
        <fullName evidence="2">C2H2-type domain-containing protein</fullName>
    </recommendedName>
</protein>
<proteinExistence type="predicted"/>
<organism evidence="4">
    <name type="scientific">Leptosphaeria maculans (strain JN3 / isolate v23.1.3 / race Av1-4-5-6-7-8)</name>
    <name type="common">Blackleg fungus</name>
    <name type="synonym">Phoma lingam</name>
    <dbReference type="NCBI Taxonomy" id="985895"/>
    <lineage>
        <taxon>Eukaryota</taxon>
        <taxon>Fungi</taxon>
        <taxon>Dikarya</taxon>
        <taxon>Ascomycota</taxon>
        <taxon>Pezizomycotina</taxon>
        <taxon>Dothideomycetes</taxon>
        <taxon>Pleosporomycetidae</taxon>
        <taxon>Pleosporales</taxon>
        <taxon>Pleosporineae</taxon>
        <taxon>Leptosphaeriaceae</taxon>
        <taxon>Plenodomus</taxon>
        <taxon>Plenodomus lingam/Leptosphaeria maculans species complex</taxon>
    </lineage>
</organism>
<dbReference type="EMBL" id="FP929083">
    <property type="protein sequence ID" value="CBX91948.1"/>
    <property type="molecule type" value="Genomic_DNA"/>
</dbReference>
<dbReference type="PANTHER" id="PTHR35391:SF3">
    <property type="entry name" value="FINGER DOMAIN PROTEIN, PUTATIVE (AFU_ORTHOLOGUE AFUA_8G04300)-RELATED"/>
    <property type="match status" value="1"/>
</dbReference>
<dbReference type="AlphaFoldDB" id="E5R4I0"/>
<feature type="compositionally biased region" description="Basic and acidic residues" evidence="1">
    <location>
        <begin position="312"/>
        <end position="337"/>
    </location>
</feature>
<name>E5R4I0_LEPMJ</name>
<dbReference type="GeneID" id="13284782"/>
<dbReference type="HOGENOM" id="CLU_792423_0_0_1"/>
<dbReference type="PANTHER" id="PTHR35391">
    <property type="entry name" value="C2H2-TYPE DOMAIN-CONTAINING PROTEIN-RELATED"/>
    <property type="match status" value="1"/>
</dbReference>
<sequence length="350" mass="39890">MLGTAPMTKKRSTPMHMTDKEKPSLPMNEHTKHLQPSISGRKRRLRNRSETASTRTGGSFGDADIDDPIVKTSSDNDSLTTRQKNLIKSWHENFAQPNTSSKELGETAEALAYLTRAHPTLVNEFISRLNMGTASKEEFVDTPHPDVIRSPTRYKRLRSEASCNIAMANAHLPAPTLALVQNYIATCRRQRSRTDGRRTVNKGPFRCTFGCGYHTARVFDWRRHEETHEPQELWLCSLCYKFNTDSPFMVSRKDKFLRHAREIHSEVEAEKLLDESKVKFTPRGGLKCGVCGEECGNWEDRCRHILTHFEKEQEGKRGKRGSDGGREVRKGNIREPRSISGLTYKESEAD</sequence>
<dbReference type="PROSITE" id="PS00028">
    <property type="entry name" value="ZINC_FINGER_C2H2_1"/>
    <property type="match status" value="1"/>
</dbReference>
<reference evidence="4" key="1">
    <citation type="journal article" date="2011" name="Nat. Commun.">
        <title>Effector diversification within compartments of the Leptosphaeria maculans genome affected by Repeat-Induced Point mutations.</title>
        <authorList>
            <person name="Rouxel T."/>
            <person name="Grandaubert J."/>
            <person name="Hane J.K."/>
            <person name="Hoede C."/>
            <person name="van de Wouw A.P."/>
            <person name="Couloux A."/>
            <person name="Dominguez V."/>
            <person name="Anthouard V."/>
            <person name="Bally P."/>
            <person name="Bourras S."/>
            <person name="Cozijnsen A.J."/>
            <person name="Ciuffetti L.M."/>
            <person name="Degrave A."/>
            <person name="Dilmaghani A."/>
            <person name="Duret L."/>
            <person name="Fudal I."/>
            <person name="Goodwin S.B."/>
            <person name="Gout L."/>
            <person name="Glaser N."/>
            <person name="Linglin J."/>
            <person name="Kema G.H.J."/>
            <person name="Lapalu N."/>
            <person name="Lawrence C.B."/>
            <person name="May K."/>
            <person name="Meyer M."/>
            <person name="Ollivier B."/>
            <person name="Poulain J."/>
            <person name="Schoch C.L."/>
            <person name="Simon A."/>
            <person name="Spatafora J.W."/>
            <person name="Stachowiak A."/>
            <person name="Turgeon B.G."/>
            <person name="Tyler B.M."/>
            <person name="Vincent D."/>
            <person name="Weissenbach J."/>
            <person name="Amselem J."/>
            <person name="Quesneville H."/>
            <person name="Oliver R.P."/>
            <person name="Wincker P."/>
            <person name="Balesdent M.-H."/>
            <person name="Howlett B.J."/>
        </authorList>
    </citation>
    <scope>NUCLEOTIDE SEQUENCE [LARGE SCALE GENOMIC DNA]</scope>
    <source>
        <strain evidence="4">JN3 / isolate v23.1.3 / race Av1-4-5-6-7-8</strain>
    </source>
</reference>